<accession>W3XD89</accession>
<name>W3XD89_PESFW</name>
<dbReference type="HOGENOM" id="CLU_906440_0_0_1"/>
<dbReference type="eggNOG" id="ENOG502REZ0">
    <property type="taxonomic scope" value="Eukaryota"/>
</dbReference>
<evidence type="ECO:0000313" key="1">
    <source>
        <dbReference type="EMBL" id="ETS84063.1"/>
    </source>
</evidence>
<gene>
    <name evidence="1" type="ORF">PFICI_05939</name>
</gene>
<evidence type="ECO:0000313" key="2">
    <source>
        <dbReference type="Proteomes" id="UP000030651"/>
    </source>
</evidence>
<organism evidence="1 2">
    <name type="scientific">Pestalotiopsis fici (strain W106-1 / CGMCC3.15140)</name>
    <dbReference type="NCBI Taxonomy" id="1229662"/>
    <lineage>
        <taxon>Eukaryota</taxon>
        <taxon>Fungi</taxon>
        <taxon>Dikarya</taxon>
        <taxon>Ascomycota</taxon>
        <taxon>Pezizomycotina</taxon>
        <taxon>Sordariomycetes</taxon>
        <taxon>Xylariomycetidae</taxon>
        <taxon>Amphisphaeriales</taxon>
        <taxon>Sporocadaceae</taxon>
        <taxon>Pestalotiopsis</taxon>
    </lineage>
</organism>
<dbReference type="STRING" id="1229662.W3XD89"/>
<dbReference type="Proteomes" id="UP000030651">
    <property type="component" value="Unassembled WGS sequence"/>
</dbReference>
<dbReference type="RefSeq" id="XP_007832711.1">
    <property type="nucleotide sequence ID" value="XM_007834520.1"/>
</dbReference>
<reference evidence="2" key="1">
    <citation type="journal article" date="2015" name="BMC Genomics">
        <title>Genomic and transcriptomic analysis of the endophytic fungus Pestalotiopsis fici reveals its lifestyle and high potential for synthesis of natural products.</title>
        <authorList>
            <person name="Wang X."/>
            <person name="Zhang X."/>
            <person name="Liu L."/>
            <person name="Xiang M."/>
            <person name="Wang W."/>
            <person name="Sun X."/>
            <person name="Che Y."/>
            <person name="Guo L."/>
            <person name="Liu G."/>
            <person name="Guo L."/>
            <person name="Wang C."/>
            <person name="Yin W.B."/>
            <person name="Stadler M."/>
            <person name="Zhang X."/>
            <person name="Liu X."/>
        </authorList>
    </citation>
    <scope>NUCLEOTIDE SEQUENCE [LARGE SCALE GENOMIC DNA]</scope>
    <source>
        <strain evidence="2">W106-1 / CGMCC3.15140</strain>
    </source>
</reference>
<proteinExistence type="predicted"/>
<keyword evidence="2" id="KW-1185">Reference proteome</keyword>
<sequence length="307" mass="34315">MDHLVLFRKGGLGITGNDVSTYEVVDSKIHTIEFTSDGLGTEVFFPIEVWKVKPSSDDRLSRKCSDGRGNVKEVELPPYCPVKPESLHKQWIDFLEQHAENVLGQKDEFRSLVDVGRNNVDERFASVIHLLFICMWKTGSGYMKPNNSLDVEPLPEEWKTIPGQEPIPRLIIHCTDQVADGLGTGYQDDTIKLYRELTSCLDAEKAHMAYLILAALARVGNKICADFVRRKSQGAPGTETAKLDEDVKRSLGVLLEWLREGIRRNGITYEVVIGISEETKASRMDHAPMRGSFDLPGLADICAGNLE</sequence>
<dbReference type="GeneID" id="19270952"/>
<dbReference type="InParanoid" id="W3XD89"/>
<dbReference type="AlphaFoldDB" id="W3XD89"/>
<protein>
    <submittedName>
        <fullName evidence="1">Uncharacterized protein</fullName>
    </submittedName>
</protein>
<dbReference type="KEGG" id="pfy:PFICI_05939"/>
<dbReference type="EMBL" id="KI912111">
    <property type="protein sequence ID" value="ETS84063.1"/>
    <property type="molecule type" value="Genomic_DNA"/>
</dbReference>